<dbReference type="InterPro" id="IPR005846">
    <property type="entry name" value="A-D-PHexomutase_a/b/a-III"/>
</dbReference>
<reference evidence="13" key="1">
    <citation type="submission" date="2008-05" db="EMBL/GenBank/DDBJ databases">
        <title>Genome sequence of Riesia pediculicola USDA.</title>
        <authorList>
            <person name="Kirkness E.F."/>
        </authorList>
    </citation>
    <scope>NUCLEOTIDE SEQUENCE [LARGE SCALE GENOMIC DNA]</scope>
    <source>
        <strain evidence="13">USDA</strain>
    </source>
</reference>
<gene>
    <name evidence="8" type="primary">glmM</name>
    <name evidence="13" type="ordered locus">RIEPE_0274</name>
</gene>
<evidence type="ECO:0000259" key="11">
    <source>
        <dbReference type="Pfam" id="PF02879"/>
    </source>
</evidence>
<feature type="binding site" evidence="8">
    <location>
        <position position="242"/>
    </location>
    <ligand>
        <name>Mg(2+)</name>
        <dbReference type="ChEBI" id="CHEBI:18420"/>
    </ligand>
</feature>
<feature type="binding site" evidence="8">
    <location>
        <position position="244"/>
    </location>
    <ligand>
        <name>Mg(2+)</name>
        <dbReference type="ChEBI" id="CHEBI:18420"/>
    </ligand>
</feature>
<accession>D4G869</accession>
<evidence type="ECO:0000256" key="3">
    <source>
        <dbReference type="ARBA" id="ARBA00022723"/>
    </source>
</evidence>
<dbReference type="HOGENOM" id="CLU_016950_7_0_6"/>
<dbReference type="InterPro" id="IPR016055">
    <property type="entry name" value="A-D-PHexomutase_a/b/a-I/II/III"/>
</dbReference>
<dbReference type="Pfam" id="PF02878">
    <property type="entry name" value="PGM_PMM_I"/>
    <property type="match status" value="1"/>
</dbReference>
<dbReference type="PANTHER" id="PTHR42946:SF1">
    <property type="entry name" value="PHOSPHOGLUCOMUTASE (ALPHA-D-GLUCOSE-1,6-BISPHOSPHATE-DEPENDENT)"/>
    <property type="match status" value="1"/>
</dbReference>
<dbReference type="OrthoDB" id="9803322at2"/>
<dbReference type="GO" id="GO:0005829">
    <property type="term" value="C:cytosol"/>
    <property type="evidence" value="ECO:0007669"/>
    <property type="project" value="TreeGrafter"/>
</dbReference>
<dbReference type="Gene3D" id="3.30.310.50">
    <property type="entry name" value="Alpha-D-phosphohexomutase, C-terminal domain"/>
    <property type="match status" value="1"/>
</dbReference>
<organism evidence="13 14">
    <name type="scientific">Riesia pediculicola (strain USDA)</name>
    <dbReference type="NCBI Taxonomy" id="515618"/>
    <lineage>
        <taxon>Bacteria</taxon>
        <taxon>Pseudomonadati</taxon>
        <taxon>Pseudomonadota</taxon>
        <taxon>Gammaproteobacteria</taxon>
        <taxon>Enterobacterales</taxon>
        <taxon>Enterobacteriaceae</taxon>
        <taxon>Candidatus Riesia</taxon>
    </lineage>
</organism>
<dbReference type="Gene3D" id="3.40.120.10">
    <property type="entry name" value="Alpha-D-Glucose-1,6-Bisphosphate, subunit A, domain 3"/>
    <property type="match status" value="3"/>
</dbReference>
<evidence type="ECO:0000256" key="8">
    <source>
        <dbReference type="HAMAP-Rule" id="MF_01554"/>
    </source>
</evidence>
<feature type="binding site" description="via phosphate group" evidence="8">
    <location>
        <position position="103"/>
    </location>
    <ligand>
        <name>Mg(2+)</name>
        <dbReference type="ChEBI" id="CHEBI:18420"/>
    </ligand>
</feature>
<dbReference type="NCBIfam" id="TIGR01455">
    <property type="entry name" value="glmM"/>
    <property type="match status" value="1"/>
</dbReference>
<dbReference type="eggNOG" id="COG1109">
    <property type="taxonomic scope" value="Bacteria"/>
</dbReference>
<dbReference type="InterPro" id="IPR005843">
    <property type="entry name" value="A-D-PHexomutase_C"/>
</dbReference>
<evidence type="ECO:0000259" key="10">
    <source>
        <dbReference type="Pfam" id="PF02878"/>
    </source>
</evidence>
<keyword evidence="14" id="KW-1185">Reference proteome</keyword>
<evidence type="ECO:0000259" key="9">
    <source>
        <dbReference type="Pfam" id="PF00408"/>
    </source>
</evidence>
<dbReference type="InterPro" id="IPR005844">
    <property type="entry name" value="A-D-PHexomutase_a/b/a-I"/>
</dbReference>
<keyword evidence="4 8" id="KW-0460">Magnesium</keyword>
<evidence type="ECO:0000256" key="6">
    <source>
        <dbReference type="ARBA" id="ARBA00066330"/>
    </source>
</evidence>
<dbReference type="Pfam" id="PF00408">
    <property type="entry name" value="PGM_PMM_IV"/>
    <property type="match status" value="1"/>
</dbReference>
<dbReference type="STRING" id="515618.RIEPE_0274"/>
<feature type="domain" description="Alpha-D-phosphohexomutase alpha/beta/alpha" evidence="12">
    <location>
        <begin position="257"/>
        <end position="366"/>
    </location>
</feature>
<feature type="active site" description="Phosphoserine intermediate" evidence="8">
    <location>
        <position position="103"/>
    </location>
</feature>
<evidence type="ECO:0000256" key="1">
    <source>
        <dbReference type="ARBA" id="ARBA00010231"/>
    </source>
</evidence>
<dbReference type="GO" id="GO:0000287">
    <property type="term" value="F:magnesium ion binding"/>
    <property type="evidence" value="ECO:0007669"/>
    <property type="project" value="UniProtKB-UniRule"/>
</dbReference>
<dbReference type="GO" id="GO:0006048">
    <property type="term" value="P:UDP-N-acetylglucosamine biosynthetic process"/>
    <property type="evidence" value="ECO:0007669"/>
    <property type="project" value="TreeGrafter"/>
</dbReference>
<comment type="catalytic activity">
    <reaction evidence="8">
        <text>alpha-D-glucosamine 1-phosphate = D-glucosamine 6-phosphate</text>
        <dbReference type="Rhea" id="RHEA:23424"/>
        <dbReference type="ChEBI" id="CHEBI:58516"/>
        <dbReference type="ChEBI" id="CHEBI:58725"/>
        <dbReference type="EC" id="5.4.2.10"/>
    </reaction>
</comment>
<evidence type="ECO:0000313" key="14">
    <source>
        <dbReference type="Proteomes" id="UP000001700"/>
    </source>
</evidence>
<dbReference type="PRINTS" id="PR00509">
    <property type="entry name" value="PGMPMM"/>
</dbReference>
<evidence type="ECO:0000313" key="13">
    <source>
        <dbReference type="EMBL" id="ADD79674.1"/>
    </source>
</evidence>
<dbReference type="NCBIfam" id="NF008139">
    <property type="entry name" value="PRK10887.1"/>
    <property type="match status" value="1"/>
</dbReference>
<dbReference type="FunFam" id="3.40.120.10:FF:000002">
    <property type="entry name" value="Phosphoglucosamine mutase"/>
    <property type="match status" value="1"/>
</dbReference>
<dbReference type="InterPro" id="IPR005845">
    <property type="entry name" value="A-D-PHexomutase_a/b/a-II"/>
</dbReference>
<sequence length="450" mass="50971">MRKNSRYFGTDGIRGKFGEYPITPNFFLKLGYIIGKFFFQQGIEGIILGRDTRISGQILKSSMKSGILSSGLSFYDAGLMSTPAIAFLTKVSRKKIGVSISGSHNQYYDNGIKVFSKNGMKICKKVEYEIEDKIRNFSKETITCYGKSKNIKNAERKYIEFCKDFSERFDLIGLKIVLNCSNGATYKIAPCIFQELGANVISVDCKPDGMNIHHKDEEESLFELKKKVIEKKAHLGILLDGDGDRVSLVDHLGNHINGDQIIYIIVKDSISSRINSYKGGVIGTTMSNTALEKEFKKIGVPFIRSEVGEKNVLEKMKENGWIFGAESSGHVILLDQSTTSDGIIAALRILKIMIKNHTNLFRLCNEFRLMPQIFMKIKFNQINNKLILKNLMKMVQSIQKKISRDGRVIIRESGTEKLIRIMVEGNHQEDVLKIAQEIKLFSKERLNNIF</sequence>
<feature type="domain" description="Alpha-D-phosphohexomutase C-terminal" evidence="9">
    <location>
        <begin position="389"/>
        <end position="438"/>
    </location>
</feature>
<evidence type="ECO:0000256" key="2">
    <source>
        <dbReference type="ARBA" id="ARBA00022553"/>
    </source>
</evidence>
<comment type="similarity">
    <text evidence="1 8">Belongs to the phosphohexose mutase family.</text>
</comment>
<feature type="domain" description="Alpha-D-phosphohexomutase alpha/beta/alpha" evidence="11">
    <location>
        <begin position="158"/>
        <end position="253"/>
    </location>
</feature>
<dbReference type="GO" id="GO:0005975">
    <property type="term" value="P:carbohydrate metabolic process"/>
    <property type="evidence" value="ECO:0007669"/>
    <property type="project" value="InterPro"/>
</dbReference>
<comment type="PTM">
    <text evidence="8">Activated by phosphorylation.</text>
</comment>
<comment type="function">
    <text evidence="8">Catalyzes the conversion of glucosamine-6-phosphate to glucosamine-1-phosphate.</text>
</comment>
<keyword evidence="2 8" id="KW-0597">Phosphoprotein</keyword>
<dbReference type="EMBL" id="CP001085">
    <property type="protein sequence ID" value="ADD79674.1"/>
    <property type="molecule type" value="Genomic_DNA"/>
</dbReference>
<dbReference type="InterPro" id="IPR006352">
    <property type="entry name" value="GlmM_bact"/>
</dbReference>
<feature type="modified residue" description="Phosphoserine" evidence="8">
    <location>
        <position position="103"/>
    </location>
</feature>
<proteinExistence type="inferred from homology"/>
<evidence type="ECO:0000256" key="4">
    <source>
        <dbReference type="ARBA" id="ARBA00022842"/>
    </source>
</evidence>
<dbReference type="FunFam" id="3.40.120.10:FF:000001">
    <property type="entry name" value="Phosphoglucosamine mutase"/>
    <property type="match status" value="1"/>
</dbReference>
<evidence type="ECO:0000259" key="12">
    <source>
        <dbReference type="Pfam" id="PF02880"/>
    </source>
</evidence>
<dbReference type="AlphaFoldDB" id="D4G869"/>
<dbReference type="SUPFAM" id="SSF55957">
    <property type="entry name" value="Phosphoglucomutase, C-terminal domain"/>
    <property type="match status" value="1"/>
</dbReference>
<evidence type="ECO:0000256" key="5">
    <source>
        <dbReference type="ARBA" id="ARBA00023235"/>
    </source>
</evidence>
<dbReference type="InterPro" id="IPR005841">
    <property type="entry name" value="Alpha-D-phosphohexomutase_SF"/>
</dbReference>
<dbReference type="KEGG" id="rip:RIEPE_0274"/>
<dbReference type="RefSeq" id="WP_013087661.1">
    <property type="nucleotide sequence ID" value="NC_014109.1"/>
</dbReference>
<dbReference type="InterPro" id="IPR050060">
    <property type="entry name" value="Phosphoglucosamine_mutase"/>
</dbReference>
<dbReference type="GO" id="GO:0008966">
    <property type="term" value="F:phosphoglucosamine mutase activity"/>
    <property type="evidence" value="ECO:0007669"/>
    <property type="project" value="UniProtKB-UniRule"/>
</dbReference>
<dbReference type="Pfam" id="PF02880">
    <property type="entry name" value="PGM_PMM_III"/>
    <property type="match status" value="1"/>
</dbReference>
<dbReference type="GO" id="GO:0009252">
    <property type="term" value="P:peptidoglycan biosynthetic process"/>
    <property type="evidence" value="ECO:0007669"/>
    <property type="project" value="TreeGrafter"/>
</dbReference>
<keyword evidence="3 8" id="KW-0479">Metal-binding</keyword>
<name>D4G869_RIEPU</name>
<dbReference type="SUPFAM" id="SSF53738">
    <property type="entry name" value="Phosphoglucomutase, first 3 domains"/>
    <property type="match status" value="3"/>
</dbReference>
<feature type="domain" description="Alpha-D-phosphohexomutase alpha/beta/alpha" evidence="10">
    <location>
        <begin position="6"/>
        <end position="136"/>
    </location>
</feature>
<dbReference type="EC" id="5.4.2.10" evidence="6 8"/>
<evidence type="ECO:0000256" key="7">
    <source>
        <dbReference type="ARBA" id="ARBA00068193"/>
    </source>
</evidence>
<dbReference type="Proteomes" id="UP000001700">
    <property type="component" value="Chromosome"/>
</dbReference>
<dbReference type="GO" id="GO:0004615">
    <property type="term" value="F:phosphomannomutase activity"/>
    <property type="evidence" value="ECO:0007669"/>
    <property type="project" value="TreeGrafter"/>
</dbReference>
<keyword evidence="5 8" id="KW-0413">Isomerase</keyword>
<feature type="binding site" evidence="8">
    <location>
        <position position="240"/>
    </location>
    <ligand>
        <name>Mg(2+)</name>
        <dbReference type="ChEBI" id="CHEBI:18420"/>
    </ligand>
</feature>
<protein>
    <recommendedName>
        <fullName evidence="7 8">Phosphoglucosamine mutase</fullName>
        <ecNumber evidence="6 8">5.4.2.10</ecNumber>
    </recommendedName>
</protein>
<dbReference type="InterPro" id="IPR036900">
    <property type="entry name" value="A-D-PHexomutase_C_sf"/>
</dbReference>
<comment type="cofactor">
    <cofactor evidence="8">
        <name>Mg(2+)</name>
        <dbReference type="ChEBI" id="CHEBI:18420"/>
    </cofactor>
    <text evidence="8">Binds 1 Mg(2+) ion per subunit.</text>
</comment>
<dbReference type="PANTHER" id="PTHR42946">
    <property type="entry name" value="PHOSPHOHEXOSE MUTASE"/>
    <property type="match status" value="1"/>
</dbReference>
<dbReference type="HAMAP" id="MF_01554_B">
    <property type="entry name" value="GlmM_B"/>
    <property type="match status" value="1"/>
</dbReference>
<dbReference type="Pfam" id="PF02879">
    <property type="entry name" value="PGM_PMM_II"/>
    <property type="match status" value="1"/>
</dbReference>